<accession>A0A0D3JN51</accession>
<reference evidence="1" key="2">
    <citation type="submission" date="2024-10" db="UniProtKB">
        <authorList>
            <consortium name="EnsemblProtists"/>
        </authorList>
    </citation>
    <scope>IDENTIFICATION</scope>
</reference>
<proteinExistence type="predicted"/>
<sequence length="132" mass="14647">MVFDGTTITAVQFRKGMLGPLARGKHLATDYAEEAKRSAKAAACAANNYDFMTWAASTRGGIGREAAEWFTTGFAAKVALARSDGEKWRVRNERKRLLQQHSAIIARRNWEITQRNAWPRMGGVAPRAPPVE</sequence>
<name>A0A0D3JN51_EMIH1</name>
<organism evidence="1 2">
    <name type="scientific">Emiliania huxleyi (strain CCMP1516)</name>
    <dbReference type="NCBI Taxonomy" id="280463"/>
    <lineage>
        <taxon>Eukaryota</taxon>
        <taxon>Haptista</taxon>
        <taxon>Haptophyta</taxon>
        <taxon>Prymnesiophyceae</taxon>
        <taxon>Isochrysidales</taxon>
        <taxon>Noelaerhabdaceae</taxon>
        <taxon>Emiliania</taxon>
    </lineage>
</organism>
<dbReference type="RefSeq" id="XP_005777365.1">
    <property type="nucleotide sequence ID" value="XM_005777308.1"/>
</dbReference>
<dbReference type="GeneID" id="17275145"/>
<dbReference type="Proteomes" id="UP000013827">
    <property type="component" value="Unassembled WGS sequence"/>
</dbReference>
<dbReference type="HOGENOM" id="CLU_2101548_0_0_1"/>
<dbReference type="EnsemblProtists" id="EOD24936">
    <property type="protein sequence ID" value="EOD24936"/>
    <property type="gene ID" value="EMIHUDRAFT_115725"/>
</dbReference>
<dbReference type="KEGG" id="ehx:EMIHUDRAFT_115725"/>
<reference evidence="2" key="1">
    <citation type="journal article" date="2013" name="Nature">
        <title>Pan genome of the phytoplankton Emiliania underpins its global distribution.</title>
        <authorList>
            <person name="Read B.A."/>
            <person name="Kegel J."/>
            <person name="Klute M.J."/>
            <person name="Kuo A."/>
            <person name="Lefebvre S.C."/>
            <person name="Maumus F."/>
            <person name="Mayer C."/>
            <person name="Miller J."/>
            <person name="Monier A."/>
            <person name="Salamov A."/>
            <person name="Young J."/>
            <person name="Aguilar M."/>
            <person name="Claverie J.M."/>
            <person name="Frickenhaus S."/>
            <person name="Gonzalez K."/>
            <person name="Herman E.K."/>
            <person name="Lin Y.C."/>
            <person name="Napier J."/>
            <person name="Ogata H."/>
            <person name="Sarno A.F."/>
            <person name="Shmutz J."/>
            <person name="Schroeder D."/>
            <person name="de Vargas C."/>
            <person name="Verret F."/>
            <person name="von Dassow P."/>
            <person name="Valentin K."/>
            <person name="Van de Peer Y."/>
            <person name="Wheeler G."/>
            <person name="Dacks J.B."/>
            <person name="Delwiche C.F."/>
            <person name="Dyhrman S.T."/>
            <person name="Glockner G."/>
            <person name="John U."/>
            <person name="Richards T."/>
            <person name="Worden A.Z."/>
            <person name="Zhang X."/>
            <person name="Grigoriev I.V."/>
            <person name="Allen A.E."/>
            <person name="Bidle K."/>
            <person name="Borodovsky M."/>
            <person name="Bowler C."/>
            <person name="Brownlee C."/>
            <person name="Cock J.M."/>
            <person name="Elias M."/>
            <person name="Gladyshev V.N."/>
            <person name="Groth M."/>
            <person name="Guda C."/>
            <person name="Hadaegh A."/>
            <person name="Iglesias-Rodriguez M.D."/>
            <person name="Jenkins J."/>
            <person name="Jones B.M."/>
            <person name="Lawson T."/>
            <person name="Leese F."/>
            <person name="Lindquist E."/>
            <person name="Lobanov A."/>
            <person name="Lomsadze A."/>
            <person name="Malik S.B."/>
            <person name="Marsh M.E."/>
            <person name="Mackinder L."/>
            <person name="Mock T."/>
            <person name="Mueller-Roeber B."/>
            <person name="Pagarete A."/>
            <person name="Parker M."/>
            <person name="Probert I."/>
            <person name="Quesneville H."/>
            <person name="Raines C."/>
            <person name="Rensing S.A."/>
            <person name="Riano-Pachon D.M."/>
            <person name="Richier S."/>
            <person name="Rokitta S."/>
            <person name="Shiraiwa Y."/>
            <person name="Soanes D.M."/>
            <person name="van der Giezen M."/>
            <person name="Wahlund T.M."/>
            <person name="Williams B."/>
            <person name="Wilson W."/>
            <person name="Wolfe G."/>
            <person name="Wurch L.L."/>
        </authorList>
    </citation>
    <scope>NUCLEOTIDE SEQUENCE</scope>
</reference>
<evidence type="ECO:0000313" key="2">
    <source>
        <dbReference type="Proteomes" id="UP000013827"/>
    </source>
</evidence>
<evidence type="ECO:0000313" key="1">
    <source>
        <dbReference type="EnsemblProtists" id="EOD24936"/>
    </source>
</evidence>
<dbReference type="EnsemblProtists" id="EOD29871">
    <property type="protein sequence ID" value="EOD29871"/>
    <property type="gene ID" value="EMIHUDRAFT_113539"/>
</dbReference>
<dbReference type="AlphaFoldDB" id="A0A0D3JN51"/>
<keyword evidence="2" id="KW-1185">Reference proteome</keyword>
<dbReference type="RefSeq" id="XP_005782300.1">
    <property type="nucleotide sequence ID" value="XM_005782243.1"/>
</dbReference>
<dbReference type="GeneID" id="17270480"/>
<dbReference type="KEGG" id="ehx:EMIHUDRAFT_113539"/>
<dbReference type="PaxDb" id="2903-EOD24936"/>
<protein>
    <submittedName>
        <fullName evidence="1">Uncharacterized protein</fullName>
    </submittedName>
</protein>